<dbReference type="PROSITE" id="PS51257">
    <property type="entry name" value="PROKAR_LIPOPROTEIN"/>
    <property type="match status" value="1"/>
</dbReference>
<keyword evidence="7" id="KW-1185">Reference proteome</keyword>
<dbReference type="SUPFAM" id="SSF111369">
    <property type="entry name" value="HlyD-like secretion proteins"/>
    <property type="match status" value="1"/>
</dbReference>
<dbReference type="Gene3D" id="1.10.287.470">
    <property type="entry name" value="Helix hairpin bin"/>
    <property type="match status" value="1"/>
</dbReference>
<evidence type="ECO:0000259" key="3">
    <source>
        <dbReference type="Pfam" id="PF25989"/>
    </source>
</evidence>
<dbReference type="Proteomes" id="UP000531581">
    <property type="component" value="Unassembled WGS sequence"/>
</dbReference>
<dbReference type="Gene3D" id="2.40.420.20">
    <property type="match status" value="1"/>
</dbReference>
<dbReference type="InterPro" id="IPR006143">
    <property type="entry name" value="RND_pump_MFP"/>
</dbReference>
<dbReference type="Gene3D" id="2.40.30.170">
    <property type="match status" value="1"/>
</dbReference>
<evidence type="ECO:0000256" key="2">
    <source>
        <dbReference type="ARBA" id="ARBA00022448"/>
    </source>
</evidence>
<dbReference type="EMBL" id="JABEOV010000004">
    <property type="protein sequence ID" value="NNG51911.1"/>
    <property type="molecule type" value="Genomic_DNA"/>
</dbReference>
<dbReference type="GO" id="GO:0015562">
    <property type="term" value="F:efflux transmembrane transporter activity"/>
    <property type="evidence" value="ECO:0007669"/>
    <property type="project" value="TreeGrafter"/>
</dbReference>
<evidence type="ECO:0000256" key="1">
    <source>
        <dbReference type="ARBA" id="ARBA00009477"/>
    </source>
</evidence>
<proteinExistence type="inferred from homology"/>
<dbReference type="GO" id="GO:1990281">
    <property type="term" value="C:efflux pump complex"/>
    <property type="evidence" value="ECO:0007669"/>
    <property type="project" value="TreeGrafter"/>
</dbReference>
<reference evidence="6 7" key="1">
    <citation type="submission" date="2020-05" db="EMBL/GenBank/DDBJ databases">
        <title>Draft Genome Sequences of Sphingomonas sp. Isolated from the International Space Station.</title>
        <authorList>
            <person name="Bijlani S."/>
            <person name="Singh N.K."/>
            <person name="Mason C.E."/>
            <person name="Wang C.C."/>
            <person name="Venkateswaran K."/>
        </authorList>
    </citation>
    <scope>NUCLEOTIDE SEQUENCE [LARGE SCALE GENOMIC DNA]</scope>
    <source>
        <strain evidence="4 7">IIF7SW-B5</strain>
        <strain evidence="5">ISS-IIF7SWP</strain>
    </source>
</reference>
<dbReference type="Gene3D" id="2.40.50.100">
    <property type="match status" value="1"/>
</dbReference>
<accession>A0A7Y7QYW8</accession>
<keyword evidence="2" id="KW-0813">Transport</keyword>
<gene>
    <name evidence="4" type="ORF">HKX05_00905</name>
    <name evidence="5" type="ORF">HLV41_17445</name>
</gene>
<organism evidence="5 6">
    <name type="scientific">Sphingomonas sanguinis</name>
    <dbReference type="NCBI Taxonomy" id="33051"/>
    <lineage>
        <taxon>Bacteria</taxon>
        <taxon>Pseudomonadati</taxon>
        <taxon>Pseudomonadota</taxon>
        <taxon>Alphaproteobacteria</taxon>
        <taxon>Sphingomonadales</taxon>
        <taxon>Sphingomonadaceae</taxon>
        <taxon>Sphingomonas</taxon>
    </lineage>
</organism>
<dbReference type="Pfam" id="PF25989">
    <property type="entry name" value="YknX_C"/>
    <property type="match status" value="1"/>
</dbReference>
<sequence length="344" mass="34482">MAEVSGRIAIVLVGTALASCSGSGTDTQKAADPVALVKLAPVTNGAVSEQTAVYGAAEPGAGATATLVASEEARIVRIVAPVGTRVSGGQLVVQLAPGPTASLDLVKANSDARAAEAAYARAGRLRQDGLVGNAEVEQARAAAATAGATRSSLAQRTASLALTAPSPGIVQAVTGSPGDLVQPGTSIATIVRDGVVRARFGIDPAIAQSLRPGQPIRIEGNGTRGQLTVPIDAVDPVVDPQTRLAAVFARLPVGARIGTGEILTGAVTTSAGSGLPSIPYAALMDDGGQPYVFVVANGTAHRRNVRTGASDRRTVAIVEGVKVGDRVVVEGGTAIEDGMKVRTR</sequence>
<dbReference type="InterPro" id="IPR058637">
    <property type="entry name" value="YknX-like_C"/>
</dbReference>
<evidence type="ECO:0000313" key="7">
    <source>
        <dbReference type="Proteomes" id="UP000557656"/>
    </source>
</evidence>
<dbReference type="EMBL" id="JABYQV010000019">
    <property type="protein sequence ID" value="NVP32824.1"/>
    <property type="molecule type" value="Genomic_DNA"/>
</dbReference>
<comment type="caution">
    <text evidence="5">The sequence shown here is derived from an EMBL/GenBank/DDBJ whole genome shotgun (WGS) entry which is preliminary data.</text>
</comment>
<evidence type="ECO:0000313" key="6">
    <source>
        <dbReference type="Proteomes" id="UP000531581"/>
    </source>
</evidence>
<protein>
    <submittedName>
        <fullName evidence="5">Efflux RND transporter periplasmic adaptor subunit</fullName>
    </submittedName>
</protein>
<dbReference type="FunFam" id="2.40.420.20:FF:000006">
    <property type="entry name" value="RND family efflux transporter MFP subunit"/>
    <property type="match status" value="1"/>
</dbReference>
<name>A0A7Y7QYW8_9SPHN</name>
<dbReference type="NCBIfam" id="TIGR01730">
    <property type="entry name" value="RND_mfp"/>
    <property type="match status" value="1"/>
</dbReference>
<dbReference type="AlphaFoldDB" id="A0A7Y7QYW8"/>
<comment type="similarity">
    <text evidence="1">Belongs to the membrane fusion protein (MFP) (TC 8.A.1) family.</text>
</comment>
<dbReference type="PANTHER" id="PTHR30469:SF38">
    <property type="entry name" value="HLYD FAMILY SECRETION PROTEIN"/>
    <property type="match status" value="1"/>
</dbReference>
<dbReference type="PANTHER" id="PTHR30469">
    <property type="entry name" value="MULTIDRUG RESISTANCE PROTEIN MDTA"/>
    <property type="match status" value="1"/>
</dbReference>
<feature type="domain" description="YknX-like C-terminal permuted SH3-like" evidence="3">
    <location>
        <begin position="278"/>
        <end position="342"/>
    </location>
</feature>
<dbReference type="Proteomes" id="UP000557656">
    <property type="component" value="Unassembled WGS sequence"/>
</dbReference>
<evidence type="ECO:0000313" key="5">
    <source>
        <dbReference type="EMBL" id="NVP32824.1"/>
    </source>
</evidence>
<evidence type="ECO:0000313" key="4">
    <source>
        <dbReference type="EMBL" id="NNG51911.1"/>
    </source>
</evidence>